<evidence type="ECO:0000259" key="2">
    <source>
        <dbReference type="PROSITE" id="PS51886"/>
    </source>
</evidence>
<dbReference type="InParanoid" id="A0A0V0QGW1"/>
<evidence type="ECO:0000256" key="1">
    <source>
        <dbReference type="SAM" id="Coils"/>
    </source>
</evidence>
<comment type="caution">
    <text evidence="3">The sequence shown here is derived from an EMBL/GenBank/DDBJ whole genome shotgun (WGS) entry which is preliminary data.</text>
</comment>
<protein>
    <recommendedName>
        <fullName evidence="2">TLDc domain-containing protein</fullName>
    </recommendedName>
</protein>
<accession>A0A0V0QGW1</accession>
<dbReference type="InterPro" id="IPR006571">
    <property type="entry name" value="TLDc_dom"/>
</dbReference>
<name>A0A0V0QGW1_PSEPJ</name>
<feature type="coiled-coil region" evidence="1">
    <location>
        <begin position="109"/>
        <end position="136"/>
    </location>
</feature>
<feature type="domain" description="TLDc" evidence="2">
    <location>
        <begin position="218"/>
        <end position="451"/>
    </location>
</feature>
<dbReference type="EMBL" id="LDAU01000170">
    <property type="protein sequence ID" value="KRX01439.1"/>
    <property type="molecule type" value="Genomic_DNA"/>
</dbReference>
<reference evidence="3 4" key="1">
    <citation type="journal article" date="2015" name="Sci. Rep.">
        <title>Genome of the facultative scuticociliatosis pathogen Pseudocohnilembus persalinus provides insight into its virulence through horizontal gene transfer.</title>
        <authorList>
            <person name="Xiong J."/>
            <person name="Wang G."/>
            <person name="Cheng J."/>
            <person name="Tian M."/>
            <person name="Pan X."/>
            <person name="Warren A."/>
            <person name="Jiang C."/>
            <person name="Yuan D."/>
            <person name="Miao W."/>
        </authorList>
    </citation>
    <scope>NUCLEOTIDE SEQUENCE [LARGE SCALE GENOMIC DNA]</scope>
    <source>
        <strain evidence="3">36N120E</strain>
    </source>
</reference>
<proteinExistence type="predicted"/>
<evidence type="ECO:0000313" key="3">
    <source>
        <dbReference type="EMBL" id="KRX01439.1"/>
    </source>
</evidence>
<evidence type="ECO:0000313" key="4">
    <source>
        <dbReference type="Proteomes" id="UP000054937"/>
    </source>
</evidence>
<dbReference type="Pfam" id="PF07534">
    <property type="entry name" value="TLD"/>
    <property type="match status" value="1"/>
</dbReference>
<gene>
    <name evidence="3" type="ORF">PPERSA_01342</name>
</gene>
<keyword evidence="1" id="KW-0175">Coiled coil</keyword>
<dbReference type="OrthoDB" id="2335663at2759"/>
<dbReference type="PROSITE" id="PS51886">
    <property type="entry name" value="TLDC"/>
    <property type="match status" value="1"/>
</dbReference>
<keyword evidence="4" id="KW-1185">Reference proteome</keyword>
<organism evidence="3 4">
    <name type="scientific">Pseudocohnilembus persalinus</name>
    <name type="common">Ciliate</name>
    <dbReference type="NCBI Taxonomy" id="266149"/>
    <lineage>
        <taxon>Eukaryota</taxon>
        <taxon>Sar</taxon>
        <taxon>Alveolata</taxon>
        <taxon>Ciliophora</taxon>
        <taxon>Intramacronucleata</taxon>
        <taxon>Oligohymenophorea</taxon>
        <taxon>Scuticociliatia</taxon>
        <taxon>Philasterida</taxon>
        <taxon>Pseudocohnilembidae</taxon>
        <taxon>Pseudocohnilembus</taxon>
    </lineage>
</organism>
<dbReference type="Proteomes" id="UP000054937">
    <property type="component" value="Unassembled WGS sequence"/>
</dbReference>
<dbReference type="AlphaFoldDB" id="A0A0V0QGW1"/>
<sequence>MSNQNFKHCYEQICPIKGHIDNLEKICINQVCKHYLEPICQECEKSNLHQHEKKQKKVQFIELESFFQGFQTEYNKQLSNIKTDQKSHQNWSIIGQQCKIMADSLISISEIIDKKKQEAKENVQKIEEILRLIKNQENTEKKYFQSHFVSEGIQEIRKWILQCQKKKNAKFKIELKNMNFFEKYMRQYEKISDSLSQTNYLVNNLAKIFHQKTFLDSQILKDNDIINQINQIIEQKGYQWNYSQIYSSQKDGLSMQKFHEKCDDSGPNLVLIETYQEKIWGGVSFENSWISVEECENELESSSDSKNKSKVNQNQFQRSETYEDIGQQISSKYYYSSQQSEDKLPFIFEEVEKDVEKVQQQQNLQIQYNQERTSIDKQNKKYQKSIKKYILDAKYKNEAFGNGSDLGPSYGQSLFVKDGKLFLKKNSQYLKKNEGETECYDIYNIEVFQLYPMLN</sequence>